<evidence type="ECO:0000313" key="1">
    <source>
        <dbReference type="EMBL" id="MFD2262822.1"/>
    </source>
</evidence>
<proteinExistence type="predicted"/>
<evidence type="ECO:0000313" key="2">
    <source>
        <dbReference type="Proteomes" id="UP001597295"/>
    </source>
</evidence>
<dbReference type="Proteomes" id="UP001597295">
    <property type="component" value="Unassembled WGS sequence"/>
</dbReference>
<organism evidence="1 2">
    <name type="scientific">Lacibacterium aquatile</name>
    <dbReference type="NCBI Taxonomy" id="1168082"/>
    <lineage>
        <taxon>Bacteria</taxon>
        <taxon>Pseudomonadati</taxon>
        <taxon>Pseudomonadota</taxon>
        <taxon>Alphaproteobacteria</taxon>
        <taxon>Rhodospirillales</taxon>
        <taxon>Rhodospirillaceae</taxon>
    </lineage>
</organism>
<comment type="caution">
    <text evidence="1">The sequence shown here is derived from an EMBL/GenBank/DDBJ whole genome shotgun (WGS) entry which is preliminary data.</text>
</comment>
<dbReference type="RefSeq" id="WP_379875789.1">
    <property type="nucleotide sequence ID" value="NZ_JBHUIP010000005.1"/>
</dbReference>
<gene>
    <name evidence="1" type="ORF">ACFSM5_07980</name>
</gene>
<sequence length="185" mass="21262">MHTPEDISRFTKEEFIDLFLNNLIKLHPYFNKLKIDVEKIPMETSDIYVRIVGEYGPLRTWAQSFVYHIIYIPEHEWKKEISADIFNIHLEKAFQDLNKMKNPISLLYGDNIAPDMIPIVTDCNYYILTNAPYPSDDESISKVCKTARKIYSNTIADDEDRGLIFGMGTPEVISEALKKANGGAP</sequence>
<accession>A0ABW5DNY0</accession>
<keyword evidence="2" id="KW-1185">Reference proteome</keyword>
<reference evidence="2" key="1">
    <citation type="journal article" date="2019" name="Int. J. Syst. Evol. Microbiol.">
        <title>The Global Catalogue of Microorganisms (GCM) 10K type strain sequencing project: providing services to taxonomists for standard genome sequencing and annotation.</title>
        <authorList>
            <consortium name="The Broad Institute Genomics Platform"/>
            <consortium name="The Broad Institute Genome Sequencing Center for Infectious Disease"/>
            <person name="Wu L."/>
            <person name="Ma J."/>
        </authorList>
    </citation>
    <scope>NUCLEOTIDE SEQUENCE [LARGE SCALE GENOMIC DNA]</scope>
    <source>
        <strain evidence="2">CGMCC 1.19062</strain>
    </source>
</reference>
<dbReference type="EMBL" id="JBHUIP010000005">
    <property type="protein sequence ID" value="MFD2262822.1"/>
    <property type="molecule type" value="Genomic_DNA"/>
</dbReference>
<protein>
    <submittedName>
        <fullName evidence="1">Uncharacterized protein</fullName>
    </submittedName>
</protein>
<name>A0ABW5DNY0_9PROT</name>